<evidence type="ECO:0000313" key="2">
    <source>
        <dbReference type="EMBL" id="GFD17735.1"/>
    </source>
</evidence>
<dbReference type="AlphaFoldDB" id="A0A699U3D3"/>
<sequence>PGSSSARALGSNRELPRRHGAGARSHPRSIAASRPLRPRPARRLEAGLGYGGRRRGEEAGAGRHSGYVPARGRPHRAFGGPGGYFRSAFPERGEV</sequence>
<dbReference type="EMBL" id="BKCJ011302418">
    <property type="protein sequence ID" value="GFD17735.1"/>
    <property type="molecule type" value="Genomic_DNA"/>
</dbReference>
<name>A0A699U3D3_TANCI</name>
<organism evidence="2">
    <name type="scientific">Tanacetum cinerariifolium</name>
    <name type="common">Dalmatian daisy</name>
    <name type="synonym">Chrysanthemum cinerariifolium</name>
    <dbReference type="NCBI Taxonomy" id="118510"/>
    <lineage>
        <taxon>Eukaryota</taxon>
        <taxon>Viridiplantae</taxon>
        <taxon>Streptophyta</taxon>
        <taxon>Embryophyta</taxon>
        <taxon>Tracheophyta</taxon>
        <taxon>Spermatophyta</taxon>
        <taxon>Magnoliopsida</taxon>
        <taxon>eudicotyledons</taxon>
        <taxon>Gunneridae</taxon>
        <taxon>Pentapetalae</taxon>
        <taxon>asterids</taxon>
        <taxon>campanulids</taxon>
        <taxon>Asterales</taxon>
        <taxon>Asteraceae</taxon>
        <taxon>Asteroideae</taxon>
        <taxon>Anthemideae</taxon>
        <taxon>Anthemidinae</taxon>
        <taxon>Tanacetum</taxon>
    </lineage>
</organism>
<feature type="compositionally biased region" description="Basic residues" evidence="1">
    <location>
        <begin position="16"/>
        <end position="27"/>
    </location>
</feature>
<comment type="caution">
    <text evidence="2">The sequence shown here is derived from an EMBL/GenBank/DDBJ whole genome shotgun (WGS) entry which is preliminary data.</text>
</comment>
<feature type="non-terminal residue" evidence="2">
    <location>
        <position position="95"/>
    </location>
</feature>
<evidence type="ECO:0000256" key="1">
    <source>
        <dbReference type="SAM" id="MobiDB-lite"/>
    </source>
</evidence>
<accession>A0A699U3D3</accession>
<gene>
    <name evidence="2" type="ORF">Tci_889704</name>
</gene>
<proteinExistence type="predicted"/>
<reference evidence="2" key="1">
    <citation type="journal article" date="2019" name="Sci. Rep.">
        <title>Draft genome of Tanacetum cinerariifolium, the natural source of mosquito coil.</title>
        <authorList>
            <person name="Yamashiro T."/>
            <person name="Shiraishi A."/>
            <person name="Satake H."/>
            <person name="Nakayama K."/>
        </authorList>
    </citation>
    <scope>NUCLEOTIDE SEQUENCE</scope>
</reference>
<feature type="non-terminal residue" evidence="2">
    <location>
        <position position="1"/>
    </location>
</feature>
<protein>
    <submittedName>
        <fullName evidence="2">Uncharacterized protein</fullName>
    </submittedName>
</protein>
<feature type="region of interest" description="Disordered" evidence="1">
    <location>
        <begin position="1"/>
        <end position="95"/>
    </location>
</feature>